<proteinExistence type="predicted"/>
<dbReference type="AlphaFoldDB" id="A0A3N4M266"/>
<accession>A0A3N4M266</accession>
<evidence type="ECO:0000313" key="3">
    <source>
        <dbReference type="Proteomes" id="UP000267821"/>
    </source>
</evidence>
<dbReference type="Proteomes" id="UP000267821">
    <property type="component" value="Unassembled WGS sequence"/>
</dbReference>
<name>A0A3N4M266_9PEZI</name>
<dbReference type="EMBL" id="ML121530">
    <property type="protein sequence ID" value="RPB27959.1"/>
    <property type="molecule type" value="Genomic_DNA"/>
</dbReference>
<evidence type="ECO:0000313" key="2">
    <source>
        <dbReference type="EMBL" id="RPB27959.1"/>
    </source>
</evidence>
<evidence type="ECO:0000256" key="1">
    <source>
        <dbReference type="SAM" id="MobiDB-lite"/>
    </source>
</evidence>
<sequence length="173" mass="19099">MQQSAWLLLGQEIQAHVAHPAPAIGSTRDVNIRVNLNLYPPQLTGCLQETGENLSAQQPILSQYFDSVLATLPATGEQQRSPPRLRENIEGSETAGQSAFDRTFESFAMVIPQKPNILHPSFSSTNSAEEHGEASLMLQRYIDHESGKDGGSVYARLFETLDTPKPMEDLHNK</sequence>
<dbReference type="InParanoid" id="A0A3N4M266"/>
<feature type="region of interest" description="Disordered" evidence="1">
    <location>
        <begin position="73"/>
        <end position="96"/>
    </location>
</feature>
<keyword evidence="3" id="KW-1185">Reference proteome</keyword>
<gene>
    <name evidence="2" type="ORF">L211DRAFT_845950</name>
</gene>
<organism evidence="2 3">
    <name type="scientific">Terfezia boudieri ATCC MYA-4762</name>
    <dbReference type="NCBI Taxonomy" id="1051890"/>
    <lineage>
        <taxon>Eukaryota</taxon>
        <taxon>Fungi</taxon>
        <taxon>Dikarya</taxon>
        <taxon>Ascomycota</taxon>
        <taxon>Pezizomycotina</taxon>
        <taxon>Pezizomycetes</taxon>
        <taxon>Pezizales</taxon>
        <taxon>Pezizaceae</taxon>
        <taxon>Terfezia</taxon>
    </lineage>
</organism>
<reference evidence="2 3" key="1">
    <citation type="journal article" date="2018" name="Nat. Ecol. Evol.">
        <title>Pezizomycetes genomes reveal the molecular basis of ectomycorrhizal truffle lifestyle.</title>
        <authorList>
            <person name="Murat C."/>
            <person name="Payen T."/>
            <person name="Noel B."/>
            <person name="Kuo A."/>
            <person name="Morin E."/>
            <person name="Chen J."/>
            <person name="Kohler A."/>
            <person name="Krizsan K."/>
            <person name="Balestrini R."/>
            <person name="Da Silva C."/>
            <person name="Montanini B."/>
            <person name="Hainaut M."/>
            <person name="Levati E."/>
            <person name="Barry K.W."/>
            <person name="Belfiori B."/>
            <person name="Cichocki N."/>
            <person name="Clum A."/>
            <person name="Dockter R.B."/>
            <person name="Fauchery L."/>
            <person name="Guy J."/>
            <person name="Iotti M."/>
            <person name="Le Tacon F."/>
            <person name="Lindquist E.A."/>
            <person name="Lipzen A."/>
            <person name="Malagnac F."/>
            <person name="Mello A."/>
            <person name="Molinier V."/>
            <person name="Miyauchi S."/>
            <person name="Poulain J."/>
            <person name="Riccioni C."/>
            <person name="Rubini A."/>
            <person name="Sitrit Y."/>
            <person name="Splivallo R."/>
            <person name="Traeger S."/>
            <person name="Wang M."/>
            <person name="Zifcakova L."/>
            <person name="Wipf D."/>
            <person name="Zambonelli A."/>
            <person name="Paolocci F."/>
            <person name="Nowrousian M."/>
            <person name="Ottonello S."/>
            <person name="Baldrian P."/>
            <person name="Spatafora J.W."/>
            <person name="Henrissat B."/>
            <person name="Nagy L.G."/>
            <person name="Aury J.M."/>
            <person name="Wincker P."/>
            <person name="Grigoriev I.V."/>
            <person name="Bonfante P."/>
            <person name="Martin F.M."/>
        </authorList>
    </citation>
    <scope>NUCLEOTIDE SEQUENCE [LARGE SCALE GENOMIC DNA]</scope>
    <source>
        <strain evidence="2 3">ATCC MYA-4762</strain>
    </source>
</reference>
<protein>
    <submittedName>
        <fullName evidence="2">Uncharacterized protein</fullName>
    </submittedName>
</protein>
<dbReference type="OrthoDB" id="5365386at2759"/>